<keyword evidence="1" id="KW-0812">Transmembrane</keyword>
<dbReference type="InterPro" id="IPR012902">
    <property type="entry name" value="N_methyl_site"/>
</dbReference>
<keyword evidence="3" id="KW-1185">Reference proteome</keyword>
<evidence type="ECO:0000256" key="1">
    <source>
        <dbReference type="SAM" id="Phobius"/>
    </source>
</evidence>
<evidence type="ECO:0000313" key="2">
    <source>
        <dbReference type="EMBL" id="MCZ0865483.1"/>
    </source>
</evidence>
<dbReference type="PANTHER" id="PTHR30093:SF46">
    <property type="entry name" value="MSHA MINOR PILIN PROTEIN MSHB"/>
    <property type="match status" value="1"/>
</dbReference>
<protein>
    <submittedName>
        <fullName evidence="2">Type II secretion system protein</fullName>
    </submittedName>
</protein>
<dbReference type="Gene3D" id="3.30.700.10">
    <property type="entry name" value="Glycoprotein, Type 4 Pilin"/>
    <property type="match status" value="1"/>
</dbReference>
<dbReference type="EMBL" id="JAPTGG010000007">
    <property type="protein sequence ID" value="MCZ0865483.1"/>
    <property type="molecule type" value="Genomic_DNA"/>
</dbReference>
<name>A0A9J6RLU4_9GAMM</name>
<feature type="transmembrane region" description="Helical" evidence="1">
    <location>
        <begin position="12"/>
        <end position="32"/>
    </location>
</feature>
<dbReference type="AlphaFoldDB" id="A0A9J6RLU4"/>
<proteinExistence type="predicted"/>
<keyword evidence="1" id="KW-1133">Transmembrane helix</keyword>
<dbReference type="NCBIfam" id="TIGR02532">
    <property type="entry name" value="IV_pilin_GFxxxE"/>
    <property type="match status" value="1"/>
</dbReference>
<keyword evidence="1" id="KW-0472">Membrane</keyword>
<dbReference type="InterPro" id="IPR045584">
    <property type="entry name" value="Pilin-like"/>
</dbReference>
<sequence>MNKNMNQKGRKQAGFTLIELVVVIVLIALLAAQAMPRFSSFTEQAEIASLEGMAGGFVTGINIARATWLVDGYKSGNNTSPSNKTAINLDGKIIYMNESGWPVNTDPASDASEDSQTATECVEVWLSVMQTAPAITTNPNDRVNAKYFASVIDQAGGDDSGNTADICRYELIVNAKPSAVATHYFDYDLADGEVTITKPNLN</sequence>
<comment type="caution">
    <text evidence="2">The sequence shown here is derived from an EMBL/GenBank/DDBJ whole genome shotgun (WGS) entry which is preliminary data.</text>
</comment>
<dbReference type="PANTHER" id="PTHR30093">
    <property type="entry name" value="GENERAL SECRETION PATHWAY PROTEIN G"/>
    <property type="match status" value="1"/>
</dbReference>
<organism evidence="2 3">
    <name type="scientific">Dasania phycosphaerae</name>
    <dbReference type="NCBI Taxonomy" id="2950436"/>
    <lineage>
        <taxon>Bacteria</taxon>
        <taxon>Pseudomonadati</taxon>
        <taxon>Pseudomonadota</taxon>
        <taxon>Gammaproteobacteria</taxon>
        <taxon>Cellvibrionales</taxon>
        <taxon>Spongiibacteraceae</taxon>
        <taxon>Dasania</taxon>
    </lineage>
</organism>
<accession>A0A9J6RLU4</accession>
<dbReference type="Proteomes" id="UP001069090">
    <property type="component" value="Unassembled WGS sequence"/>
</dbReference>
<reference evidence="2 3" key="1">
    <citation type="submission" date="2022-12" db="EMBL/GenBank/DDBJ databases">
        <title>Dasania phycosphaerae sp. nov., isolated from particulate material of the south coast of Korea.</title>
        <authorList>
            <person name="Jiang Y."/>
        </authorList>
    </citation>
    <scope>NUCLEOTIDE SEQUENCE [LARGE SCALE GENOMIC DNA]</scope>
    <source>
        <strain evidence="2 3">GY-19</strain>
    </source>
</reference>
<dbReference type="Pfam" id="PF07963">
    <property type="entry name" value="N_methyl"/>
    <property type="match status" value="1"/>
</dbReference>
<evidence type="ECO:0000313" key="3">
    <source>
        <dbReference type="Proteomes" id="UP001069090"/>
    </source>
</evidence>
<gene>
    <name evidence="2" type="ORF">O0V09_09740</name>
</gene>
<dbReference type="SUPFAM" id="SSF54523">
    <property type="entry name" value="Pili subunits"/>
    <property type="match status" value="1"/>
</dbReference>